<dbReference type="SUPFAM" id="SSF53328">
    <property type="entry name" value="Formyltransferase"/>
    <property type="match status" value="1"/>
</dbReference>
<dbReference type="UniPathway" id="UPA00074">
    <property type="reaction ID" value="UER00126"/>
</dbReference>
<keyword evidence="4" id="KW-0658">Purine biosynthesis</keyword>
<dbReference type="PANTHER" id="PTHR43369">
    <property type="entry name" value="PHOSPHORIBOSYLGLYCINAMIDE FORMYLTRANSFERASE"/>
    <property type="match status" value="1"/>
</dbReference>
<accession>A0A7G5XGA9</accession>
<dbReference type="Proteomes" id="UP000515344">
    <property type="component" value="Chromosome"/>
</dbReference>
<protein>
    <recommendedName>
        <fullName evidence="2">phosphoribosylglycinamide formyltransferase 1</fullName>
        <ecNumber evidence="2">2.1.2.2</ecNumber>
    </recommendedName>
    <alternativeName>
        <fullName evidence="7">5'-phosphoribosylglycinamide transformylase</fullName>
    </alternativeName>
    <alternativeName>
        <fullName evidence="6">GAR transformylase</fullName>
    </alternativeName>
</protein>
<evidence type="ECO:0000313" key="11">
    <source>
        <dbReference type="Proteomes" id="UP000515344"/>
    </source>
</evidence>
<dbReference type="GO" id="GO:0004644">
    <property type="term" value="F:phosphoribosylglycinamide formyltransferase activity"/>
    <property type="evidence" value="ECO:0007669"/>
    <property type="project" value="UniProtKB-EC"/>
</dbReference>
<evidence type="ECO:0000313" key="10">
    <source>
        <dbReference type="EMBL" id="QNA44512.1"/>
    </source>
</evidence>
<dbReference type="InterPro" id="IPR036477">
    <property type="entry name" value="Formyl_transf_N_sf"/>
</dbReference>
<dbReference type="AlphaFoldDB" id="A0A7G5XGA9"/>
<evidence type="ECO:0000256" key="3">
    <source>
        <dbReference type="ARBA" id="ARBA00022679"/>
    </source>
</evidence>
<dbReference type="Gene3D" id="3.40.50.170">
    <property type="entry name" value="Formyl transferase, N-terminal domain"/>
    <property type="match status" value="1"/>
</dbReference>
<evidence type="ECO:0000256" key="2">
    <source>
        <dbReference type="ARBA" id="ARBA00012254"/>
    </source>
</evidence>
<name>A0A7G5XGA9_9BACT</name>
<evidence type="ECO:0000256" key="1">
    <source>
        <dbReference type="ARBA" id="ARBA00005054"/>
    </source>
</evidence>
<dbReference type="RefSeq" id="WP_182802779.1">
    <property type="nucleotide sequence ID" value="NZ_CP060007.1"/>
</dbReference>
<feature type="domain" description="Formyl transferase N-terminal" evidence="9">
    <location>
        <begin position="4"/>
        <end position="182"/>
    </location>
</feature>
<reference evidence="11" key="1">
    <citation type="submission" date="2020-08" db="EMBL/GenBank/DDBJ databases">
        <title>Lacibacter sp. S13-6-6 genome sequencing.</title>
        <authorList>
            <person name="Jin L."/>
        </authorList>
    </citation>
    <scope>NUCLEOTIDE SEQUENCE [LARGE SCALE GENOMIC DNA]</scope>
    <source>
        <strain evidence="11">S13-6-6</strain>
    </source>
</reference>
<dbReference type="GO" id="GO:0006189">
    <property type="term" value="P:'de novo' IMP biosynthetic process"/>
    <property type="evidence" value="ECO:0007669"/>
    <property type="project" value="UniProtKB-UniPathway"/>
</dbReference>
<evidence type="ECO:0000256" key="7">
    <source>
        <dbReference type="ARBA" id="ARBA00041682"/>
    </source>
</evidence>
<dbReference type="PROSITE" id="PS00373">
    <property type="entry name" value="GART"/>
    <property type="match status" value="1"/>
</dbReference>
<evidence type="ECO:0000256" key="6">
    <source>
        <dbReference type="ARBA" id="ARBA00041324"/>
    </source>
</evidence>
<comment type="pathway">
    <text evidence="1">Purine metabolism; IMP biosynthesis via de novo pathway; N(2)-formyl-N(1)-(5-phospho-D-ribosyl)glycinamide from N(1)-(5-phospho-D-ribosyl)glycinamide (10-formyl THF route): step 1/1.</text>
</comment>
<evidence type="ECO:0000256" key="4">
    <source>
        <dbReference type="ARBA" id="ARBA00022755"/>
    </source>
</evidence>
<comment type="similarity">
    <text evidence="5">Belongs to the GART family.</text>
</comment>
<evidence type="ECO:0000256" key="8">
    <source>
        <dbReference type="ARBA" id="ARBA00047664"/>
    </source>
</evidence>
<evidence type="ECO:0000259" key="9">
    <source>
        <dbReference type="Pfam" id="PF00551"/>
    </source>
</evidence>
<keyword evidence="11" id="KW-1185">Reference proteome</keyword>
<dbReference type="KEGG" id="lacs:H4075_21040"/>
<dbReference type="GO" id="GO:0005829">
    <property type="term" value="C:cytosol"/>
    <property type="evidence" value="ECO:0007669"/>
    <property type="project" value="TreeGrafter"/>
</dbReference>
<sequence>MTSIAIFASGAGSNARKIIEHFSHHPKVRVDLIVCNKPNAGVLNIADEHGIPTLLLDKEQFFRGNAYVDEFKVDDIEFIVLAGFLWKIPDALIHAYPEKIVNIHPALLPKYGGKGMYGNFVHEAVIANKETESGITIHLVDEVYDHGKIIFQAKCEVKKDDTPESLAQRIHELEHKHYAKVIEQLVS</sequence>
<dbReference type="InterPro" id="IPR002376">
    <property type="entry name" value="Formyl_transf_N"/>
</dbReference>
<evidence type="ECO:0000256" key="5">
    <source>
        <dbReference type="ARBA" id="ARBA00038440"/>
    </source>
</evidence>
<proteinExistence type="inferred from homology"/>
<dbReference type="Pfam" id="PF00551">
    <property type="entry name" value="Formyl_trans_N"/>
    <property type="match status" value="1"/>
</dbReference>
<dbReference type="EMBL" id="CP060007">
    <property type="protein sequence ID" value="QNA44512.1"/>
    <property type="molecule type" value="Genomic_DNA"/>
</dbReference>
<dbReference type="PANTHER" id="PTHR43369:SF2">
    <property type="entry name" value="PHOSPHORIBOSYLGLYCINAMIDE FORMYLTRANSFERASE"/>
    <property type="match status" value="1"/>
</dbReference>
<dbReference type="InterPro" id="IPR004607">
    <property type="entry name" value="GART"/>
</dbReference>
<dbReference type="InterPro" id="IPR001555">
    <property type="entry name" value="GART_AS"/>
</dbReference>
<organism evidence="10 11">
    <name type="scientific">Lacibacter sediminis</name>
    <dbReference type="NCBI Taxonomy" id="2760713"/>
    <lineage>
        <taxon>Bacteria</taxon>
        <taxon>Pseudomonadati</taxon>
        <taxon>Bacteroidota</taxon>
        <taxon>Chitinophagia</taxon>
        <taxon>Chitinophagales</taxon>
        <taxon>Chitinophagaceae</taxon>
        <taxon>Lacibacter</taxon>
    </lineage>
</organism>
<keyword evidence="3" id="KW-0808">Transferase</keyword>
<dbReference type="CDD" id="cd08645">
    <property type="entry name" value="FMT_core_GART"/>
    <property type="match status" value="1"/>
</dbReference>
<dbReference type="EC" id="2.1.2.2" evidence="2"/>
<comment type="catalytic activity">
    <reaction evidence="8">
        <text>N(1)-(5-phospho-beta-D-ribosyl)glycinamide + (6R)-10-formyltetrahydrofolate = N(2)-formyl-N(1)-(5-phospho-beta-D-ribosyl)glycinamide + (6S)-5,6,7,8-tetrahydrofolate + H(+)</text>
        <dbReference type="Rhea" id="RHEA:15053"/>
        <dbReference type="ChEBI" id="CHEBI:15378"/>
        <dbReference type="ChEBI" id="CHEBI:57453"/>
        <dbReference type="ChEBI" id="CHEBI:143788"/>
        <dbReference type="ChEBI" id="CHEBI:147286"/>
        <dbReference type="ChEBI" id="CHEBI:195366"/>
        <dbReference type="EC" id="2.1.2.2"/>
    </reaction>
</comment>
<gene>
    <name evidence="10" type="ORF">H4075_21040</name>
</gene>